<reference evidence="1" key="1">
    <citation type="submission" date="2024-06" db="EMBL/GenBank/DDBJ databases">
        <title>Lacrimispora cavernae sp. nov., a novel anaerobe isolated from bat guano pile inside a cave.</title>
        <authorList>
            <person name="Miller S.L."/>
            <person name="Lu N."/>
            <person name="King J."/>
            <person name="Sankaranarayanan K."/>
            <person name="Lawson P.A."/>
        </authorList>
    </citation>
    <scope>NUCLEOTIDE SEQUENCE</scope>
    <source>
        <strain evidence="1">BS-2</strain>
    </source>
</reference>
<gene>
    <name evidence="1" type="ORF">ABFV83_20010</name>
</gene>
<organism evidence="1">
    <name type="scientific">Lacrimispora sp. BS-2</name>
    <dbReference type="NCBI Taxonomy" id="3151850"/>
    <lineage>
        <taxon>Bacteria</taxon>
        <taxon>Bacillati</taxon>
        <taxon>Bacillota</taxon>
        <taxon>Clostridia</taxon>
        <taxon>Lachnospirales</taxon>
        <taxon>Lachnospiraceae</taxon>
        <taxon>Lacrimispora</taxon>
    </lineage>
</organism>
<name>A0AAU7PR32_9FIRM</name>
<proteinExistence type="predicted"/>
<dbReference type="RefSeq" id="WP_349946425.1">
    <property type="nucleotide sequence ID" value="NZ_CP157940.1"/>
</dbReference>
<accession>A0AAU7PR32</accession>
<evidence type="ECO:0000313" key="1">
    <source>
        <dbReference type="EMBL" id="XBS54046.1"/>
    </source>
</evidence>
<dbReference type="EMBL" id="CP157940">
    <property type="protein sequence ID" value="XBS54046.1"/>
    <property type="molecule type" value="Genomic_DNA"/>
</dbReference>
<dbReference type="AlphaFoldDB" id="A0AAU7PR32"/>
<protein>
    <submittedName>
        <fullName evidence="1">Uncharacterized protein</fullName>
    </submittedName>
</protein>
<sequence length="100" mass="11472">MDDGKWLQTANDSFQVAMVKAANDYTKKFGLALTDEEAALLIREGRLQDMFYFYKNESLDEISDDGQEEMGDYLKADLHDYCFELKNAVKNQCLESILAI</sequence>